<evidence type="ECO:0000256" key="9">
    <source>
        <dbReference type="ARBA" id="ARBA00023065"/>
    </source>
</evidence>
<dbReference type="FunFam" id="1.10.287.70:FF:000028">
    <property type="entry name" value="potassium voltage-gated channel subfamily D member 3"/>
    <property type="match status" value="1"/>
</dbReference>
<feature type="transmembrane region" description="Helical" evidence="13">
    <location>
        <begin position="249"/>
        <end position="272"/>
    </location>
</feature>
<feature type="transmembrane region" description="Helical" evidence="13">
    <location>
        <begin position="279"/>
        <end position="299"/>
    </location>
</feature>
<dbReference type="SUPFAM" id="SSF54695">
    <property type="entry name" value="POZ domain"/>
    <property type="match status" value="1"/>
</dbReference>
<dbReference type="OrthoDB" id="415460at2759"/>
<dbReference type="InterPro" id="IPR011333">
    <property type="entry name" value="SKP1/BTB/POZ_sf"/>
</dbReference>
<evidence type="ECO:0000256" key="4">
    <source>
        <dbReference type="ARBA" id="ARBA00022692"/>
    </source>
</evidence>
<dbReference type="Gene3D" id="1.20.120.350">
    <property type="entry name" value="Voltage-gated potassium channels. Chain C"/>
    <property type="match status" value="1"/>
</dbReference>
<comment type="subcellular location">
    <subcellularLocation>
        <location evidence="1">Membrane</location>
        <topology evidence="1">Multi-pass membrane protein</topology>
    </subcellularLocation>
</comment>
<evidence type="ECO:0000313" key="15">
    <source>
        <dbReference type="EMBL" id="AJP09337.1"/>
    </source>
</evidence>
<keyword evidence="4 13" id="KW-0812">Transmembrane</keyword>
<evidence type="ECO:0000256" key="12">
    <source>
        <dbReference type="SAM" id="MobiDB-lite"/>
    </source>
</evidence>
<evidence type="ECO:0000256" key="1">
    <source>
        <dbReference type="ARBA" id="ARBA00004141"/>
    </source>
</evidence>
<feature type="transmembrane region" description="Helical" evidence="13">
    <location>
        <begin position="411"/>
        <end position="435"/>
    </location>
</feature>
<reference evidence="15" key="1">
    <citation type="journal article" date="2015" name="Proc. Natl. Acad. Sci. U.S.A.">
        <title>Major diversification of voltage-gated K+ channels occurred in ancestral parahoxozoans.</title>
        <authorList>
            <person name="Li X."/>
            <person name="Liu H."/>
            <person name="Luo J.C."/>
            <person name="Rhodes S.A."/>
            <person name="Trigg L.M."/>
            <person name="van Rossum D.B."/>
            <person name="Anishkin A."/>
            <person name="Diatta F.H."/>
            <person name="Sassic J.K."/>
            <person name="Simmons D.K."/>
            <person name="Kamel B."/>
            <person name="Medina M."/>
            <person name="Martindale M.Q."/>
            <person name="Jegla T."/>
        </authorList>
    </citation>
    <scope>NUCLEOTIDE SEQUENCE</scope>
</reference>
<accession>A0A0C5GGY3</accession>
<dbReference type="SMART" id="SM00225">
    <property type="entry name" value="BTB"/>
    <property type="match status" value="1"/>
</dbReference>
<evidence type="ECO:0000256" key="2">
    <source>
        <dbReference type="ARBA" id="ARBA00022448"/>
    </source>
</evidence>
<dbReference type="GO" id="GO:0051260">
    <property type="term" value="P:protein homooligomerization"/>
    <property type="evidence" value="ECO:0007669"/>
    <property type="project" value="InterPro"/>
</dbReference>
<evidence type="ECO:0000256" key="10">
    <source>
        <dbReference type="ARBA" id="ARBA00023136"/>
    </source>
</evidence>
<dbReference type="Gene3D" id="3.30.710.10">
    <property type="entry name" value="Potassium Channel Kv1.1, Chain A"/>
    <property type="match status" value="1"/>
</dbReference>
<keyword evidence="7" id="KW-0630">Potassium</keyword>
<keyword evidence="8 13" id="KW-1133">Transmembrane helix</keyword>
<dbReference type="AlphaFoldDB" id="A0A0C5GGY3"/>
<dbReference type="InterPro" id="IPR003974">
    <property type="entry name" value="K_chnl_volt-dep_Kv3"/>
</dbReference>
<evidence type="ECO:0000259" key="14">
    <source>
        <dbReference type="SMART" id="SM00225"/>
    </source>
</evidence>
<feature type="domain" description="BTB" evidence="14">
    <location>
        <begin position="26"/>
        <end position="128"/>
    </location>
</feature>
<dbReference type="PRINTS" id="PR01491">
    <property type="entry name" value="KVCHANNEL"/>
</dbReference>
<dbReference type="SUPFAM" id="SSF81324">
    <property type="entry name" value="Voltage-gated potassium channels"/>
    <property type="match status" value="1"/>
</dbReference>
<organism evidence="15">
    <name type="scientific">Nematostella vectensis</name>
    <name type="common">Starlet sea anemone</name>
    <dbReference type="NCBI Taxonomy" id="45351"/>
    <lineage>
        <taxon>Eukaryota</taxon>
        <taxon>Metazoa</taxon>
        <taxon>Cnidaria</taxon>
        <taxon>Anthozoa</taxon>
        <taxon>Hexacorallia</taxon>
        <taxon>Actiniaria</taxon>
        <taxon>Edwardsiidae</taxon>
        <taxon>Nematostella</taxon>
    </lineage>
</organism>
<keyword evidence="10 13" id="KW-0472">Membrane</keyword>
<dbReference type="PRINTS" id="PR00169">
    <property type="entry name" value="KCHANNEL"/>
</dbReference>
<feature type="transmembrane region" description="Helical" evidence="13">
    <location>
        <begin position="382"/>
        <end position="399"/>
    </location>
</feature>
<dbReference type="InterPro" id="IPR028325">
    <property type="entry name" value="VG_K_chnl"/>
</dbReference>
<keyword evidence="3" id="KW-0633">Potassium transport</keyword>
<sequence length="616" mass="70580">MPPTDRRETFSRRETQSFKSSKDHRDRVVINCGGKRFEPYLSTLKNITDLPLSKITENKIKLDYDEESGEYFFDRHPAVFAQVLNYLQTGKLHCPRNVCGPLFEQELAYWGIDEQQMESCCWSNYTKHRDAQESLKALDFRPRYDEDEERRKVHYDDPNLSWWQRHQPIVWEILDEPYSSSTAKVFAWVSLAFIVVSIFTICIWTVEMFKGDSKTVTRNVTRNATHGNTTTKSYYFERVDMPVSDVPRYVLMIIDSVCTGWFTLEFLLRLVFCPSKLKFILTLQNWIDLIVIIPLYLMLAMEKSFVLDVLNTMRIVRIFRFFKLLYDLQILTKTVKASRQHLMILLIILMIPVIVFSSLVLYSEKRWGSDKSKAQFYNVPNSVWWGLITMTTIGYGDMVPTSFMGKVIGGIASICGVIILSTSASVIGSTFSLYYNLAQAQLKLPTKRRKFDVEFQSLPTVLACRTSQADSTVTSNNSDSGYQKSPNRLQIGGRHSFGFAEGEKLQLTPNPNKVPCTCQCARDPSLKQLDSILKPSDSPPRKPGMLKHRESAPTLHAPRTIPRDLRSMSHDSGRVPRDPELIPLSSPGTLSPVQSPPTPRPQFSRKASIRRDSILV</sequence>
<keyword evidence="11" id="KW-0407">Ion channel</keyword>
<evidence type="ECO:0000256" key="7">
    <source>
        <dbReference type="ARBA" id="ARBA00022958"/>
    </source>
</evidence>
<proteinExistence type="evidence at transcript level"/>
<dbReference type="InterPro" id="IPR000210">
    <property type="entry name" value="BTB/POZ_dom"/>
</dbReference>
<feature type="region of interest" description="Disordered" evidence="12">
    <location>
        <begin position="1"/>
        <end position="22"/>
    </location>
</feature>
<dbReference type="EMBL" id="KP219390">
    <property type="protein sequence ID" value="AJP09337.1"/>
    <property type="molecule type" value="mRNA"/>
</dbReference>
<evidence type="ECO:0000256" key="13">
    <source>
        <dbReference type="SAM" id="Phobius"/>
    </source>
</evidence>
<evidence type="ECO:0000256" key="11">
    <source>
        <dbReference type="ARBA" id="ARBA00023303"/>
    </source>
</evidence>
<feature type="compositionally biased region" description="Basic and acidic residues" evidence="12">
    <location>
        <begin position="561"/>
        <end position="580"/>
    </location>
</feature>
<evidence type="ECO:0000256" key="8">
    <source>
        <dbReference type="ARBA" id="ARBA00022989"/>
    </source>
</evidence>
<feature type="transmembrane region" description="Helical" evidence="13">
    <location>
        <begin position="185"/>
        <end position="206"/>
    </location>
</feature>
<dbReference type="GO" id="GO:0008076">
    <property type="term" value="C:voltage-gated potassium channel complex"/>
    <property type="evidence" value="ECO:0007669"/>
    <property type="project" value="InterPro"/>
</dbReference>
<dbReference type="Pfam" id="PF00520">
    <property type="entry name" value="Ion_trans"/>
    <property type="match status" value="1"/>
</dbReference>
<evidence type="ECO:0000256" key="6">
    <source>
        <dbReference type="ARBA" id="ARBA00022882"/>
    </source>
</evidence>
<keyword evidence="5" id="KW-0631">Potassium channel</keyword>
<dbReference type="FunFam" id="3.30.710.10:FF:000002">
    <property type="entry name" value="Potassium voltage-gated channel subfamily C member 2"/>
    <property type="match status" value="1"/>
</dbReference>
<dbReference type="PANTHER" id="PTHR11537">
    <property type="entry name" value="VOLTAGE-GATED POTASSIUM CHANNEL"/>
    <property type="match status" value="1"/>
</dbReference>
<dbReference type="PANTHER" id="PTHR11537:SF252">
    <property type="entry name" value="POTASSIUM VOLTAGE-GATED CHANNEL PROTEIN SHAW"/>
    <property type="match status" value="1"/>
</dbReference>
<keyword evidence="2" id="KW-0813">Transport</keyword>
<dbReference type="InterPro" id="IPR005821">
    <property type="entry name" value="Ion_trans_dom"/>
</dbReference>
<evidence type="ECO:0000256" key="3">
    <source>
        <dbReference type="ARBA" id="ARBA00022538"/>
    </source>
</evidence>
<protein>
    <submittedName>
        <fullName evidence="15">ShawR2</fullName>
    </submittedName>
</protein>
<dbReference type="GO" id="GO:0005249">
    <property type="term" value="F:voltage-gated potassium channel activity"/>
    <property type="evidence" value="ECO:0007669"/>
    <property type="project" value="InterPro"/>
</dbReference>
<feature type="region of interest" description="Disordered" evidence="12">
    <location>
        <begin position="529"/>
        <end position="616"/>
    </location>
</feature>
<dbReference type="InterPro" id="IPR003131">
    <property type="entry name" value="T1-type_BTB"/>
</dbReference>
<keyword evidence="6" id="KW-0851">Voltage-gated channel</keyword>
<dbReference type="InterPro" id="IPR003968">
    <property type="entry name" value="K_chnl_volt-dep_Kv"/>
</dbReference>
<feature type="transmembrane region" description="Helical" evidence="13">
    <location>
        <begin position="342"/>
        <end position="362"/>
    </location>
</feature>
<dbReference type="Pfam" id="PF02214">
    <property type="entry name" value="BTB_2"/>
    <property type="match status" value="1"/>
</dbReference>
<dbReference type="InterPro" id="IPR027359">
    <property type="entry name" value="Volt_channel_dom_sf"/>
</dbReference>
<keyword evidence="9" id="KW-0406">Ion transport</keyword>
<gene>
    <name evidence="15" type="primary">ShawR2</name>
</gene>
<dbReference type="Gene3D" id="1.10.287.70">
    <property type="match status" value="1"/>
</dbReference>
<evidence type="ECO:0000256" key="5">
    <source>
        <dbReference type="ARBA" id="ARBA00022826"/>
    </source>
</evidence>
<dbReference type="FunFam" id="1.20.120.350:FF:000117">
    <property type="entry name" value="Predicted protein"/>
    <property type="match status" value="1"/>
</dbReference>
<name>A0A0C5GGY3_NEMVE</name>
<dbReference type="PRINTS" id="PR01498">
    <property type="entry name" value="SHAWCHANNEL"/>
</dbReference>